<evidence type="ECO:0000256" key="4">
    <source>
        <dbReference type="ARBA" id="ARBA00022630"/>
    </source>
</evidence>
<keyword evidence="7" id="KW-0274">FAD</keyword>
<dbReference type="EC" id="2.7.1.180" evidence="2"/>
<evidence type="ECO:0000256" key="2">
    <source>
        <dbReference type="ARBA" id="ARBA00011955"/>
    </source>
</evidence>
<keyword evidence="6" id="KW-0479">Metal-binding</keyword>
<evidence type="ECO:0000256" key="7">
    <source>
        <dbReference type="ARBA" id="ARBA00022827"/>
    </source>
</evidence>
<dbReference type="AlphaFoldDB" id="A0A6L4X0M1"/>
<evidence type="ECO:0000256" key="5">
    <source>
        <dbReference type="ARBA" id="ARBA00022679"/>
    </source>
</evidence>
<keyword evidence="4" id="KW-0285">Flavoprotein</keyword>
<dbReference type="GO" id="GO:0046872">
    <property type="term" value="F:metal ion binding"/>
    <property type="evidence" value="ECO:0007669"/>
    <property type="project" value="UniProtKB-KW"/>
</dbReference>
<sequence>MTALTERMPHVAAFPRALGTGIIVRSAVQLDHDDHATITAFIDTYESVLSRFRADSLVTAIGDATHGGTFDFPDWSTPLFDLYDTLCAATDGAIDPCVGEDLMRLGYGADYTFTVAPDADGRLGAVHGRPTWRGDVERYGSTLVTRRAVHLDFGACGKGYLVDLLSAMMPHDELLIDAGGDLFVRSSQPVVVALEDPDDVSRAVGTAEISAGACCASAPSRRHWQAAGRLALHHLLNAIDGRPVRDVAATWTVVRTDDRQTALSTADYPTAVADGLATALFVADPNLLAARVPDHFECAVLRADRTAAISHHFPGHPFVQ</sequence>
<dbReference type="GO" id="GO:0016740">
    <property type="term" value="F:transferase activity"/>
    <property type="evidence" value="ECO:0007669"/>
    <property type="project" value="UniProtKB-KW"/>
</dbReference>
<comment type="caution">
    <text evidence="11">The sequence shown here is derived from an EMBL/GenBank/DDBJ whole genome shotgun (WGS) entry which is preliminary data.</text>
</comment>
<dbReference type="PANTHER" id="PTHR30040:SF2">
    <property type="entry name" value="FAD:PROTEIN FMN TRANSFERASE"/>
    <property type="match status" value="1"/>
</dbReference>
<dbReference type="Pfam" id="PF02424">
    <property type="entry name" value="ApbE"/>
    <property type="match status" value="1"/>
</dbReference>
<accession>A0A6L4X0M1</accession>
<comment type="cofactor">
    <cofactor evidence="1">
        <name>Mg(2+)</name>
        <dbReference type="ChEBI" id="CHEBI:18420"/>
    </cofactor>
</comment>
<reference evidence="11 12" key="1">
    <citation type="submission" date="2019-10" db="EMBL/GenBank/DDBJ databases">
        <title>Characterization of the phylogenetic diversity of two novel species belonging to the genus Bifidobacterium: Bifidobacterium cebidarum sp. nov. and Bifidobacterium leontopitheci sp. nov.</title>
        <authorList>
            <person name="Lugli G.A."/>
            <person name="Duranti S."/>
            <person name="Milani C."/>
            <person name="Turroni F."/>
            <person name="Ventura M."/>
        </authorList>
    </citation>
    <scope>NUCLEOTIDE SEQUENCE [LARGE SCALE GENOMIC DNA]</scope>
    <source>
        <strain evidence="11 12">DSM 100688</strain>
    </source>
</reference>
<dbReference type="Gene3D" id="3.10.520.10">
    <property type="entry name" value="ApbE-like domains"/>
    <property type="match status" value="1"/>
</dbReference>
<dbReference type="EMBL" id="WBSM01000003">
    <property type="protein sequence ID" value="KAB8288341.1"/>
    <property type="molecule type" value="Genomic_DNA"/>
</dbReference>
<gene>
    <name evidence="11" type="ORF">DSM100688_0908</name>
</gene>
<evidence type="ECO:0000256" key="8">
    <source>
        <dbReference type="ARBA" id="ARBA00022842"/>
    </source>
</evidence>
<keyword evidence="12" id="KW-1185">Reference proteome</keyword>
<evidence type="ECO:0000313" key="11">
    <source>
        <dbReference type="EMBL" id="KAB8288341.1"/>
    </source>
</evidence>
<proteinExistence type="predicted"/>
<evidence type="ECO:0000256" key="3">
    <source>
        <dbReference type="ARBA" id="ARBA00016337"/>
    </source>
</evidence>
<evidence type="ECO:0000256" key="10">
    <source>
        <dbReference type="ARBA" id="ARBA00048540"/>
    </source>
</evidence>
<organism evidence="11 12">
    <name type="scientific">Bifidobacterium ramosum</name>
    <dbReference type="NCBI Taxonomy" id="1798158"/>
    <lineage>
        <taxon>Bacteria</taxon>
        <taxon>Bacillati</taxon>
        <taxon>Actinomycetota</taxon>
        <taxon>Actinomycetes</taxon>
        <taxon>Bifidobacteriales</taxon>
        <taxon>Bifidobacteriaceae</taxon>
        <taxon>Bifidobacterium</taxon>
    </lineage>
</organism>
<name>A0A6L4X0M1_9BIFI</name>
<dbReference type="PANTHER" id="PTHR30040">
    <property type="entry name" value="THIAMINE BIOSYNTHESIS LIPOPROTEIN APBE"/>
    <property type="match status" value="1"/>
</dbReference>
<dbReference type="InterPro" id="IPR024932">
    <property type="entry name" value="ApbE"/>
</dbReference>
<dbReference type="InterPro" id="IPR003374">
    <property type="entry name" value="ApbE-like_sf"/>
</dbReference>
<dbReference type="RefSeq" id="WP_204316660.1">
    <property type="nucleotide sequence ID" value="NZ_WBSM01000003.1"/>
</dbReference>
<dbReference type="Proteomes" id="UP000482084">
    <property type="component" value="Unassembled WGS sequence"/>
</dbReference>
<keyword evidence="11" id="KW-0449">Lipoprotein</keyword>
<keyword evidence="5" id="KW-0808">Transferase</keyword>
<evidence type="ECO:0000256" key="1">
    <source>
        <dbReference type="ARBA" id="ARBA00001946"/>
    </source>
</evidence>
<comment type="catalytic activity">
    <reaction evidence="10">
        <text>L-threonyl-[protein] + FAD = FMN-L-threonyl-[protein] + AMP + H(+)</text>
        <dbReference type="Rhea" id="RHEA:36847"/>
        <dbReference type="Rhea" id="RHEA-COMP:11060"/>
        <dbReference type="Rhea" id="RHEA-COMP:11061"/>
        <dbReference type="ChEBI" id="CHEBI:15378"/>
        <dbReference type="ChEBI" id="CHEBI:30013"/>
        <dbReference type="ChEBI" id="CHEBI:57692"/>
        <dbReference type="ChEBI" id="CHEBI:74257"/>
        <dbReference type="ChEBI" id="CHEBI:456215"/>
        <dbReference type="EC" id="2.7.1.180"/>
    </reaction>
</comment>
<dbReference type="SUPFAM" id="SSF143631">
    <property type="entry name" value="ApbE-like"/>
    <property type="match status" value="1"/>
</dbReference>
<evidence type="ECO:0000256" key="6">
    <source>
        <dbReference type="ARBA" id="ARBA00022723"/>
    </source>
</evidence>
<evidence type="ECO:0000313" key="12">
    <source>
        <dbReference type="Proteomes" id="UP000482084"/>
    </source>
</evidence>
<keyword evidence="8" id="KW-0460">Magnesium</keyword>
<protein>
    <recommendedName>
        <fullName evidence="3">FAD:protein FMN transferase</fullName>
        <ecNumber evidence="2">2.7.1.180</ecNumber>
    </recommendedName>
    <alternativeName>
        <fullName evidence="9">Flavin transferase</fullName>
    </alternativeName>
</protein>
<evidence type="ECO:0000256" key="9">
    <source>
        <dbReference type="ARBA" id="ARBA00031306"/>
    </source>
</evidence>